<evidence type="ECO:0000313" key="9">
    <source>
        <dbReference type="EMBL" id="KPL86995.1"/>
    </source>
</evidence>
<keyword evidence="5 7" id="KW-0501">Molybdenum cofactor biosynthesis</keyword>
<comment type="pathway">
    <text evidence="2 7">Cofactor biosynthesis; molybdopterin biosynthesis.</text>
</comment>
<dbReference type="InterPro" id="IPR036425">
    <property type="entry name" value="MoaB/Mog-like_dom_sf"/>
</dbReference>
<evidence type="ECO:0000256" key="7">
    <source>
        <dbReference type="RuleBase" id="RU365090"/>
    </source>
</evidence>
<dbReference type="PANTHER" id="PTHR10192:SF5">
    <property type="entry name" value="GEPHYRIN"/>
    <property type="match status" value="1"/>
</dbReference>
<evidence type="ECO:0000256" key="1">
    <source>
        <dbReference type="ARBA" id="ARBA00002901"/>
    </source>
</evidence>
<dbReference type="Pfam" id="PF03453">
    <property type="entry name" value="MoeA_N"/>
    <property type="match status" value="1"/>
</dbReference>
<name>A0A0P6YAE6_9CHLR</name>
<proteinExistence type="inferred from homology"/>
<dbReference type="UniPathway" id="UPA00344"/>
<dbReference type="Pfam" id="PF00994">
    <property type="entry name" value="MoCF_biosynth"/>
    <property type="match status" value="1"/>
</dbReference>
<dbReference type="GO" id="GO:0061599">
    <property type="term" value="F:molybdopterin molybdotransferase activity"/>
    <property type="evidence" value="ECO:0007669"/>
    <property type="project" value="UniProtKB-UniRule"/>
</dbReference>
<dbReference type="SUPFAM" id="SSF63867">
    <property type="entry name" value="MoeA C-terminal domain-like"/>
    <property type="match status" value="1"/>
</dbReference>
<dbReference type="SUPFAM" id="SSF53218">
    <property type="entry name" value="Molybdenum cofactor biosynthesis proteins"/>
    <property type="match status" value="1"/>
</dbReference>
<dbReference type="OrthoDB" id="9804758at2"/>
<dbReference type="Pfam" id="PF03454">
    <property type="entry name" value="MoeA_C"/>
    <property type="match status" value="1"/>
</dbReference>
<dbReference type="Proteomes" id="UP000050501">
    <property type="component" value="Unassembled WGS sequence"/>
</dbReference>
<dbReference type="GO" id="GO:0005737">
    <property type="term" value="C:cytoplasm"/>
    <property type="evidence" value="ECO:0007669"/>
    <property type="project" value="TreeGrafter"/>
</dbReference>
<sequence>MPEFLELMPPQEALAVWLRAMPEPRVGVERIPSAQALGRVTAEAVRSPEALPGFARSTVDGYAVQARSTHGASDTLPAYLELVGEVPMGAAPGFAVGLGQAAVIHTGGMLPQGADSVVMLELTQTARAGEIEIFKAVAAGENVLKAGEDVGIGEEVLGRGVRLDAAAIGGLMALGLTEVAAARKPLAAVLSSGDEVVPPDRAVRPGQVRDVNSYALAALVESCGGEARLYGIVPDRAEALRAALRRALDEADFVVITAGSSASARDLTAAVIRESGAPGVLVHGVNVRPGKPTILGVCDGKPVVGLPGNPVSALVIARLFVRPLVARLLGAVPGKPQAAVPARLSLNLASQAGREDWVPVRLRREAQGWAAEPIFYKSNLIFSLAHADGLVCIPPDATGLEVGAAVEVVLL</sequence>
<evidence type="ECO:0000256" key="2">
    <source>
        <dbReference type="ARBA" id="ARBA00005046"/>
    </source>
</evidence>
<dbReference type="GO" id="GO:0006777">
    <property type="term" value="P:Mo-molybdopterin cofactor biosynthetic process"/>
    <property type="evidence" value="ECO:0007669"/>
    <property type="project" value="UniProtKB-UniRule"/>
</dbReference>
<comment type="catalytic activity">
    <reaction evidence="6">
        <text>adenylyl-molybdopterin + molybdate = Mo-molybdopterin + AMP + H(+)</text>
        <dbReference type="Rhea" id="RHEA:35047"/>
        <dbReference type="ChEBI" id="CHEBI:15378"/>
        <dbReference type="ChEBI" id="CHEBI:36264"/>
        <dbReference type="ChEBI" id="CHEBI:62727"/>
        <dbReference type="ChEBI" id="CHEBI:71302"/>
        <dbReference type="ChEBI" id="CHEBI:456215"/>
        <dbReference type="EC" id="2.10.1.1"/>
    </reaction>
</comment>
<dbReference type="CDD" id="cd00887">
    <property type="entry name" value="MoeA"/>
    <property type="match status" value="1"/>
</dbReference>
<dbReference type="Gene3D" id="2.170.190.11">
    <property type="entry name" value="Molybdopterin biosynthesis moea protein, domain 3"/>
    <property type="match status" value="1"/>
</dbReference>
<dbReference type="PROSITE" id="PS01079">
    <property type="entry name" value="MOCF_BIOSYNTHESIS_2"/>
    <property type="match status" value="1"/>
</dbReference>
<dbReference type="STRING" id="229921.ADN01_05165"/>
<keyword evidence="4 7" id="KW-0500">Molybdenum</keyword>
<dbReference type="NCBIfam" id="NF045515">
    <property type="entry name" value="Glp_gephyrin"/>
    <property type="match status" value="1"/>
</dbReference>
<organism evidence="9 10">
    <name type="scientific">Levilinea saccharolytica</name>
    <dbReference type="NCBI Taxonomy" id="229921"/>
    <lineage>
        <taxon>Bacteria</taxon>
        <taxon>Bacillati</taxon>
        <taxon>Chloroflexota</taxon>
        <taxon>Anaerolineae</taxon>
        <taxon>Anaerolineales</taxon>
        <taxon>Anaerolineaceae</taxon>
        <taxon>Levilinea</taxon>
    </lineage>
</organism>
<dbReference type="NCBIfam" id="TIGR00177">
    <property type="entry name" value="molyb_syn"/>
    <property type="match status" value="1"/>
</dbReference>
<dbReference type="AlphaFoldDB" id="A0A0P6YAE6"/>
<keyword evidence="7" id="KW-0460">Magnesium</keyword>
<dbReference type="Gene3D" id="2.40.340.10">
    <property type="entry name" value="MoeA, C-terminal, domain IV"/>
    <property type="match status" value="1"/>
</dbReference>
<reference evidence="9 10" key="1">
    <citation type="submission" date="2015-07" db="EMBL/GenBank/DDBJ databases">
        <title>Genome sequence of Levilinea saccharolytica DSM 16555.</title>
        <authorList>
            <person name="Hemp J."/>
            <person name="Ward L.M."/>
            <person name="Pace L.A."/>
            <person name="Fischer W.W."/>
        </authorList>
    </citation>
    <scope>NUCLEOTIDE SEQUENCE [LARGE SCALE GENOMIC DNA]</scope>
    <source>
        <strain evidence="9 10">KIBI-1</strain>
    </source>
</reference>
<dbReference type="EC" id="2.10.1.1" evidence="7"/>
<comment type="cofactor">
    <cofactor evidence="7">
        <name>Mg(2+)</name>
        <dbReference type="ChEBI" id="CHEBI:18420"/>
    </cofactor>
</comment>
<comment type="caution">
    <text evidence="9">The sequence shown here is derived from an EMBL/GenBank/DDBJ whole genome shotgun (WGS) entry which is preliminary data.</text>
</comment>
<evidence type="ECO:0000313" key="10">
    <source>
        <dbReference type="Proteomes" id="UP000050501"/>
    </source>
</evidence>
<keyword evidence="7" id="KW-0808">Transferase</keyword>
<keyword evidence="10" id="KW-1185">Reference proteome</keyword>
<protein>
    <recommendedName>
        <fullName evidence="7">Molybdopterin molybdenumtransferase</fullName>
        <ecNumber evidence="7">2.10.1.1</ecNumber>
    </recommendedName>
</protein>
<dbReference type="InterPro" id="IPR036688">
    <property type="entry name" value="MoeA_C_domain_IV_sf"/>
</dbReference>
<keyword evidence="7" id="KW-0479">Metal-binding</keyword>
<dbReference type="InterPro" id="IPR005111">
    <property type="entry name" value="MoeA_C_domain_IV"/>
</dbReference>
<dbReference type="InterPro" id="IPR036135">
    <property type="entry name" value="MoeA_linker/N_sf"/>
</dbReference>
<dbReference type="SUPFAM" id="SSF63882">
    <property type="entry name" value="MoeA N-terminal region -like"/>
    <property type="match status" value="1"/>
</dbReference>
<accession>A0A0P6YAE6</accession>
<dbReference type="Gene3D" id="3.40.980.10">
    <property type="entry name" value="MoaB/Mog-like domain"/>
    <property type="match status" value="1"/>
</dbReference>
<comment type="similarity">
    <text evidence="3 7">Belongs to the MoeA family.</text>
</comment>
<evidence type="ECO:0000256" key="3">
    <source>
        <dbReference type="ARBA" id="ARBA00010763"/>
    </source>
</evidence>
<dbReference type="GO" id="GO:0046872">
    <property type="term" value="F:metal ion binding"/>
    <property type="evidence" value="ECO:0007669"/>
    <property type="project" value="UniProtKB-UniRule"/>
</dbReference>
<comment type="function">
    <text evidence="1 7">Catalyzes the insertion of molybdate into adenylated molybdopterin with the concomitant release of AMP.</text>
</comment>
<dbReference type="Gene3D" id="3.90.105.10">
    <property type="entry name" value="Molybdopterin biosynthesis moea protein, domain 2"/>
    <property type="match status" value="1"/>
</dbReference>
<dbReference type="EMBL" id="LGCM01000020">
    <property type="protein sequence ID" value="KPL86995.1"/>
    <property type="molecule type" value="Genomic_DNA"/>
</dbReference>
<evidence type="ECO:0000259" key="8">
    <source>
        <dbReference type="SMART" id="SM00852"/>
    </source>
</evidence>
<dbReference type="InterPro" id="IPR038987">
    <property type="entry name" value="MoeA-like"/>
</dbReference>
<dbReference type="InterPro" id="IPR005110">
    <property type="entry name" value="MoeA_linker/N"/>
</dbReference>
<dbReference type="SMART" id="SM00852">
    <property type="entry name" value="MoCF_biosynth"/>
    <property type="match status" value="1"/>
</dbReference>
<dbReference type="PATRIC" id="fig|229921.5.peg.2078"/>
<evidence type="ECO:0000256" key="6">
    <source>
        <dbReference type="ARBA" id="ARBA00047317"/>
    </source>
</evidence>
<dbReference type="InterPro" id="IPR001453">
    <property type="entry name" value="MoaB/Mog_dom"/>
</dbReference>
<gene>
    <name evidence="9" type="ORF">ADN01_05165</name>
</gene>
<dbReference type="InterPro" id="IPR008284">
    <property type="entry name" value="MoCF_biosynth_CS"/>
</dbReference>
<evidence type="ECO:0000256" key="5">
    <source>
        <dbReference type="ARBA" id="ARBA00023150"/>
    </source>
</evidence>
<dbReference type="RefSeq" id="WP_062417913.1">
    <property type="nucleotide sequence ID" value="NZ_DF967974.1"/>
</dbReference>
<feature type="domain" description="MoaB/Mog" evidence="8">
    <location>
        <begin position="188"/>
        <end position="327"/>
    </location>
</feature>
<dbReference type="PANTHER" id="PTHR10192">
    <property type="entry name" value="MOLYBDOPTERIN BIOSYNTHESIS PROTEIN"/>
    <property type="match status" value="1"/>
</dbReference>
<evidence type="ECO:0000256" key="4">
    <source>
        <dbReference type="ARBA" id="ARBA00022505"/>
    </source>
</evidence>